<dbReference type="InterPro" id="IPR045275">
    <property type="entry name" value="MscS_archaea/bacteria_type"/>
</dbReference>
<dbReference type="Pfam" id="PF05552">
    <property type="entry name" value="MS_channel_1st_1"/>
    <property type="match status" value="2"/>
</dbReference>
<dbReference type="Proteomes" id="UP000178613">
    <property type="component" value="Unassembled WGS sequence"/>
</dbReference>
<dbReference type="Gene3D" id="1.10.287.1260">
    <property type="match status" value="1"/>
</dbReference>
<keyword evidence="1" id="KW-0812">Transmembrane</keyword>
<sequence>MVLDLYAVTAEALQGLWQAFIGFLPELIGALVIFVIGWFVSVGVGRLVADILKRIKFNQVFERGNWKQALNRADVKVDPSGFIGAIFKWVFVIVFLRVAVEVLGFSQLTTFIENILAYLPNVLVAALIFVVAVIIADIAEKILRTAVESTQIGYGHMVGVIVRWSIWIFAVIAILTQLGVTPVLWQTLFTGLVALIVLAGGLAFGLGGKEVAAQWLQDINRRLKG</sequence>
<dbReference type="InterPro" id="IPR008910">
    <property type="entry name" value="MSC_TM_helix"/>
</dbReference>
<dbReference type="EMBL" id="MHUB01000017">
    <property type="protein sequence ID" value="OHA70785.1"/>
    <property type="molecule type" value="Genomic_DNA"/>
</dbReference>
<feature type="transmembrane region" description="Helical" evidence="1">
    <location>
        <begin position="160"/>
        <end position="178"/>
    </location>
</feature>
<dbReference type="PANTHER" id="PTHR30221:SF1">
    <property type="entry name" value="SMALL-CONDUCTANCE MECHANOSENSITIVE CHANNEL"/>
    <property type="match status" value="1"/>
</dbReference>
<evidence type="ECO:0000313" key="3">
    <source>
        <dbReference type="Proteomes" id="UP000178613"/>
    </source>
</evidence>
<feature type="transmembrane region" description="Helical" evidence="1">
    <location>
        <begin position="27"/>
        <end position="49"/>
    </location>
</feature>
<proteinExistence type="predicted"/>
<evidence type="ECO:0000313" key="2">
    <source>
        <dbReference type="EMBL" id="OHA70785.1"/>
    </source>
</evidence>
<comment type="caution">
    <text evidence="2">The sequence shown here is derived from an EMBL/GenBank/DDBJ whole genome shotgun (WGS) entry which is preliminary data.</text>
</comment>
<protein>
    <recommendedName>
        <fullName evidence="4">Small-conductance mechanosensitive ion channel</fullName>
    </recommendedName>
</protein>
<dbReference type="PANTHER" id="PTHR30221">
    <property type="entry name" value="SMALL-CONDUCTANCE MECHANOSENSITIVE CHANNEL"/>
    <property type="match status" value="1"/>
</dbReference>
<keyword evidence="1" id="KW-0472">Membrane</keyword>
<feature type="transmembrane region" description="Helical" evidence="1">
    <location>
        <begin position="115"/>
        <end position="139"/>
    </location>
</feature>
<evidence type="ECO:0008006" key="4">
    <source>
        <dbReference type="Google" id="ProtNLM"/>
    </source>
</evidence>
<organism evidence="2 3">
    <name type="scientific">Candidatus Wildermuthbacteria bacterium RIFCSPHIGHO2_02_FULL_49_9</name>
    <dbReference type="NCBI Taxonomy" id="1802456"/>
    <lineage>
        <taxon>Bacteria</taxon>
        <taxon>Candidatus Wildermuthiibacteriota</taxon>
    </lineage>
</organism>
<name>A0A1G2RD54_9BACT</name>
<gene>
    <name evidence="2" type="ORF">A3D64_01835</name>
</gene>
<keyword evidence="1" id="KW-1133">Transmembrane helix</keyword>
<reference evidence="2 3" key="1">
    <citation type="journal article" date="2016" name="Nat. Commun.">
        <title>Thousands of microbial genomes shed light on interconnected biogeochemical processes in an aquifer system.</title>
        <authorList>
            <person name="Anantharaman K."/>
            <person name="Brown C.T."/>
            <person name="Hug L.A."/>
            <person name="Sharon I."/>
            <person name="Castelle C.J."/>
            <person name="Probst A.J."/>
            <person name="Thomas B.C."/>
            <person name="Singh A."/>
            <person name="Wilkins M.J."/>
            <person name="Karaoz U."/>
            <person name="Brodie E.L."/>
            <person name="Williams K.H."/>
            <person name="Hubbard S.S."/>
            <person name="Banfield J.F."/>
        </authorList>
    </citation>
    <scope>NUCLEOTIDE SEQUENCE [LARGE SCALE GENOMIC DNA]</scope>
</reference>
<feature type="transmembrane region" description="Helical" evidence="1">
    <location>
        <begin position="81"/>
        <end position="100"/>
    </location>
</feature>
<feature type="transmembrane region" description="Helical" evidence="1">
    <location>
        <begin position="184"/>
        <end position="206"/>
    </location>
</feature>
<evidence type="ECO:0000256" key="1">
    <source>
        <dbReference type="SAM" id="Phobius"/>
    </source>
</evidence>
<dbReference type="GO" id="GO:0008381">
    <property type="term" value="F:mechanosensitive monoatomic ion channel activity"/>
    <property type="evidence" value="ECO:0007669"/>
    <property type="project" value="InterPro"/>
</dbReference>
<dbReference type="AlphaFoldDB" id="A0A1G2RD54"/>
<accession>A0A1G2RD54</accession>